<organism evidence="1 2">
    <name type="scientific">Eumeta variegata</name>
    <name type="common">Bagworm moth</name>
    <name type="synonym">Eumeta japonica</name>
    <dbReference type="NCBI Taxonomy" id="151549"/>
    <lineage>
        <taxon>Eukaryota</taxon>
        <taxon>Metazoa</taxon>
        <taxon>Ecdysozoa</taxon>
        <taxon>Arthropoda</taxon>
        <taxon>Hexapoda</taxon>
        <taxon>Insecta</taxon>
        <taxon>Pterygota</taxon>
        <taxon>Neoptera</taxon>
        <taxon>Endopterygota</taxon>
        <taxon>Lepidoptera</taxon>
        <taxon>Glossata</taxon>
        <taxon>Ditrysia</taxon>
        <taxon>Tineoidea</taxon>
        <taxon>Psychidae</taxon>
        <taxon>Oiketicinae</taxon>
        <taxon>Eumeta</taxon>
    </lineage>
</organism>
<evidence type="ECO:0000313" key="2">
    <source>
        <dbReference type="Proteomes" id="UP000299102"/>
    </source>
</evidence>
<reference evidence="1 2" key="1">
    <citation type="journal article" date="2019" name="Commun. Biol.">
        <title>The bagworm genome reveals a unique fibroin gene that provides high tensile strength.</title>
        <authorList>
            <person name="Kono N."/>
            <person name="Nakamura H."/>
            <person name="Ohtoshi R."/>
            <person name="Tomita M."/>
            <person name="Numata K."/>
            <person name="Arakawa K."/>
        </authorList>
    </citation>
    <scope>NUCLEOTIDE SEQUENCE [LARGE SCALE GENOMIC DNA]</scope>
</reference>
<evidence type="ECO:0000313" key="1">
    <source>
        <dbReference type="EMBL" id="GBP07145.1"/>
    </source>
</evidence>
<comment type="caution">
    <text evidence="1">The sequence shown here is derived from an EMBL/GenBank/DDBJ whole genome shotgun (WGS) entry which is preliminary data.</text>
</comment>
<accession>A0A4C1SYY9</accession>
<gene>
    <name evidence="1" type="ORF">EVAR_92055_1</name>
</gene>
<dbReference type="Proteomes" id="UP000299102">
    <property type="component" value="Unassembled WGS sequence"/>
</dbReference>
<name>A0A4C1SYY9_EUMVA</name>
<dbReference type="EMBL" id="BGZK01000025">
    <property type="protein sequence ID" value="GBP07145.1"/>
    <property type="molecule type" value="Genomic_DNA"/>
</dbReference>
<sequence length="103" mass="11768">MISEKPLPLSASAFIRNDLSGSLPTGARRRGLQRERRLRVRRTTVNKLHLFDVKHLLARLGSKIDTYAVTKNGMTHAIVPPLHYRSLVCVRAYTLHRFFVCEA</sequence>
<dbReference type="AlphaFoldDB" id="A0A4C1SYY9"/>
<keyword evidence="2" id="KW-1185">Reference proteome</keyword>
<proteinExistence type="predicted"/>
<protein>
    <submittedName>
        <fullName evidence="1">Uncharacterized protein</fullName>
    </submittedName>
</protein>